<dbReference type="PANTHER" id="PTHR30055:SF151">
    <property type="entry name" value="TRANSCRIPTIONAL REGULATORY PROTEIN"/>
    <property type="match status" value="1"/>
</dbReference>
<dbReference type="PANTHER" id="PTHR30055">
    <property type="entry name" value="HTH-TYPE TRANSCRIPTIONAL REGULATOR RUTR"/>
    <property type="match status" value="1"/>
</dbReference>
<dbReference type="Proteomes" id="UP001244427">
    <property type="component" value="Unassembled WGS sequence"/>
</dbReference>
<dbReference type="Pfam" id="PF02909">
    <property type="entry name" value="TetR_C_1"/>
    <property type="match status" value="1"/>
</dbReference>
<keyword evidence="1" id="KW-0805">Transcription regulation</keyword>
<dbReference type="EMBL" id="JAUSXV010000001">
    <property type="protein sequence ID" value="MDQ0648032.1"/>
    <property type="molecule type" value="Genomic_DNA"/>
</dbReference>
<keyword evidence="2 4" id="KW-0238">DNA-binding</keyword>
<dbReference type="InterPro" id="IPR050109">
    <property type="entry name" value="HTH-type_TetR-like_transc_reg"/>
</dbReference>
<name>A0AAW8F084_9MICO</name>
<comment type="caution">
    <text evidence="6">The sequence shown here is derived from an EMBL/GenBank/DDBJ whole genome shotgun (WGS) entry which is preliminary data.</text>
</comment>
<dbReference type="RefSeq" id="WP_307296362.1">
    <property type="nucleotide sequence ID" value="NZ_JAUSXV010000001.1"/>
</dbReference>
<dbReference type="GO" id="GO:0003700">
    <property type="term" value="F:DNA-binding transcription factor activity"/>
    <property type="evidence" value="ECO:0007669"/>
    <property type="project" value="TreeGrafter"/>
</dbReference>
<evidence type="ECO:0000313" key="7">
    <source>
        <dbReference type="Proteomes" id="UP001244427"/>
    </source>
</evidence>
<proteinExistence type="predicted"/>
<reference evidence="6 7" key="1">
    <citation type="submission" date="2023-07" db="EMBL/GenBank/DDBJ databases">
        <title>Comparative genomics of wheat-associated soil bacteria to identify genetic determinants of phenazine resistance.</title>
        <authorList>
            <person name="Mouncey N."/>
        </authorList>
    </citation>
    <scope>NUCLEOTIDE SEQUENCE [LARGE SCALE GENOMIC DNA]</scope>
    <source>
        <strain evidence="6 7">W4I9-1</strain>
    </source>
</reference>
<dbReference type="PROSITE" id="PS50977">
    <property type="entry name" value="HTH_TETR_2"/>
    <property type="match status" value="1"/>
</dbReference>
<dbReference type="SUPFAM" id="SSF46689">
    <property type="entry name" value="Homeodomain-like"/>
    <property type="match status" value="1"/>
</dbReference>
<dbReference type="InterPro" id="IPR036271">
    <property type="entry name" value="Tet_transcr_reg_TetR-rel_C_sf"/>
</dbReference>
<keyword evidence="3" id="KW-0804">Transcription</keyword>
<dbReference type="InterPro" id="IPR009057">
    <property type="entry name" value="Homeodomain-like_sf"/>
</dbReference>
<evidence type="ECO:0000256" key="1">
    <source>
        <dbReference type="ARBA" id="ARBA00023015"/>
    </source>
</evidence>
<protein>
    <submittedName>
        <fullName evidence="6">TetR/AcrR family tetracycline transcriptional repressor</fullName>
    </submittedName>
</protein>
<dbReference type="Pfam" id="PF00440">
    <property type="entry name" value="TetR_N"/>
    <property type="match status" value="1"/>
</dbReference>
<feature type="DNA-binding region" description="H-T-H motif" evidence="4">
    <location>
        <begin position="37"/>
        <end position="56"/>
    </location>
</feature>
<keyword evidence="7" id="KW-1185">Reference proteome</keyword>
<dbReference type="InterPro" id="IPR004111">
    <property type="entry name" value="Repressor_TetR_C"/>
</dbReference>
<dbReference type="GO" id="GO:0000976">
    <property type="term" value="F:transcription cis-regulatory region binding"/>
    <property type="evidence" value="ECO:0007669"/>
    <property type="project" value="TreeGrafter"/>
</dbReference>
<sequence length="234" mass="25374">MQEQRPRGPRSGHPLTKAVIIDAAMLIVEQGGANALTLRRLGAELGTDHTAVLRHFRGKDQIILGLAERLMSEALSEFEPGSGWRATLSQLARQVRQTCIRHPSVAVLAAMRVSRSPDEFRGADIVIAALSQVGLRGRKAALIYRTITDLALAAGSYEAAMLTLDESARDGDREALRREYLLASPRDYPHLAAVAQFLADVDDEEQFETALELILDGIEVHAARVAGSSETSPG</sequence>
<evidence type="ECO:0000256" key="3">
    <source>
        <dbReference type="ARBA" id="ARBA00023163"/>
    </source>
</evidence>
<accession>A0AAW8F084</accession>
<dbReference type="Gene3D" id="1.10.10.60">
    <property type="entry name" value="Homeodomain-like"/>
    <property type="match status" value="1"/>
</dbReference>
<dbReference type="AlphaFoldDB" id="A0AAW8F084"/>
<evidence type="ECO:0000256" key="4">
    <source>
        <dbReference type="PROSITE-ProRule" id="PRU00335"/>
    </source>
</evidence>
<dbReference type="GO" id="GO:0045892">
    <property type="term" value="P:negative regulation of DNA-templated transcription"/>
    <property type="evidence" value="ECO:0007669"/>
    <property type="project" value="InterPro"/>
</dbReference>
<evidence type="ECO:0000313" key="6">
    <source>
        <dbReference type="EMBL" id="MDQ0648032.1"/>
    </source>
</evidence>
<gene>
    <name evidence="6" type="ORF">QFZ53_002228</name>
</gene>
<dbReference type="InterPro" id="IPR001647">
    <property type="entry name" value="HTH_TetR"/>
</dbReference>
<feature type="domain" description="HTH tetR-type" evidence="5">
    <location>
        <begin position="14"/>
        <end position="74"/>
    </location>
</feature>
<dbReference type="Gene3D" id="1.10.357.10">
    <property type="entry name" value="Tetracycline Repressor, domain 2"/>
    <property type="match status" value="1"/>
</dbReference>
<organism evidence="6 7">
    <name type="scientific">Microbacterium natoriense</name>
    <dbReference type="NCBI Taxonomy" id="284570"/>
    <lineage>
        <taxon>Bacteria</taxon>
        <taxon>Bacillati</taxon>
        <taxon>Actinomycetota</taxon>
        <taxon>Actinomycetes</taxon>
        <taxon>Micrococcales</taxon>
        <taxon>Microbacteriaceae</taxon>
        <taxon>Microbacterium</taxon>
    </lineage>
</organism>
<evidence type="ECO:0000259" key="5">
    <source>
        <dbReference type="PROSITE" id="PS50977"/>
    </source>
</evidence>
<dbReference type="SUPFAM" id="SSF48498">
    <property type="entry name" value="Tetracyclin repressor-like, C-terminal domain"/>
    <property type="match status" value="1"/>
</dbReference>
<evidence type="ECO:0000256" key="2">
    <source>
        <dbReference type="ARBA" id="ARBA00023125"/>
    </source>
</evidence>